<dbReference type="InterPro" id="IPR001206">
    <property type="entry name" value="Diacylglycerol_kinase_cat_dom"/>
</dbReference>
<dbReference type="AlphaFoldDB" id="A0A061ARW3"/>
<name>A0A061ARW3_RHOTO</name>
<dbReference type="SUPFAM" id="SSF111331">
    <property type="entry name" value="NAD kinase/diacylglycerol kinase-like"/>
    <property type="match status" value="1"/>
</dbReference>
<dbReference type="PANTHER" id="PTHR12358">
    <property type="entry name" value="SPHINGOSINE KINASE"/>
    <property type="match status" value="1"/>
</dbReference>
<dbReference type="GO" id="GO:0046512">
    <property type="term" value="P:sphingosine biosynthetic process"/>
    <property type="evidence" value="ECO:0007669"/>
    <property type="project" value="TreeGrafter"/>
</dbReference>
<feature type="domain" description="DAGKc" evidence="1">
    <location>
        <begin position="34"/>
        <end position="206"/>
    </location>
</feature>
<evidence type="ECO:0000313" key="2">
    <source>
        <dbReference type="EMBL" id="CDR39899.1"/>
    </source>
</evidence>
<dbReference type="GO" id="GO:0016020">
    <property type="term" value="C:membrane"/>
    <property type="evidence" value="ECO:0007669"/>
    <property type="project" value="TreeGrafter"/>
</dbReference>
<dbReference type="Gene3D" id="3.40.50.10330">
    <property type="entry name" value="Probable inorganic polyphosphate/atp-NAD kinase, domain 1"/>
    <property type="match status" value="1"/>
</dbReference>
<sequence length="457" mass="50310">MSSEQIPTEPVDAPSFLAQHAPHIDLTRLTKTPRPHSHLTVILNPSAGSRHAPQLWTNLVQPILSYFLSSARNTSWLDWSGEVEGTRDARDGERIGREIARQAKEGRKEVLLVFGGDGTVHEVINGLLMREDGSVREGIEVELVLIPTGTANALYYHLFPPESASYPPSSPLSPLYSLLSFLCPAHSSTSSPHPLPLALNALPTGKKVLTTVVSSTALHACLLHTAERLRHERPELEGTERFKVAAREEAGRWWDGRLILHHPRRYDPSTKSWVEQGEEEVVRGPFSYLVSSLVSRFEQTFLVAPFRSPLSPLAPVPGEASIDVIAIRPLRRRATRALVETGKEDQAREGFVGRLWEVTGEIYDGGRHVDAMYDDEGEEGSEGKGKSVVEVWRCEGFEWVPDTQQSSPATDASQESSDSDSALKARLVCLDGSLHDLGPNGTLRVEALAGRGVRVWA</sequence>
<evidence type="ECO:0000259" key="1">
    <source>
        <dbReference type="PROSITE" id="PS50146"/>
    </source>
</evidence>
<dbReference type="Pfam" id="PF00781">
    <property type="entry name" value="DAGK_cat"/>
    <property type="match status" value="1"/>
</dbReference>
<dbReference type="InterPro" id="IPR016064">
    <property type="entry name" value="NAD/diacylglycerol_kinase_sf"/>
</dbReference>
<organism evidence="2">
    <name type="scientific">Rhodotorula toruloides</name>
    <name type="common">Yeast</name>
    <name type="synonym">Rhodosporidium toruloides</name>
    <dbReference type="NCBI Taxonomy" id="5286"/>
    <lineage>
        <taxon>Eukaryota</taxon>
        <taxon>Fungi</taxon>
        <taxon>Dikarya</taxon>
        <taxon>Basidiomycota</taxon>
        <taxon>Pucciniomycotina</taxon>
        <taxon>Microbotryomycetes</taxon>
        <taxon>Sporidiobolales</taxon>
        <taxon>Sporidiobolaceae</taxon>
        <taxon>Rhodotorula</taxon>
    </lineage>
</organism>
<proteinExistence type="predicted"/>
<reference evidence="2" key="1">
    <citation type="journal article" date="2014" name="Genome Announc.">
        <title>Draft genome sequence of Rhodosporidium toruloides CECT1137, an oleaginous yeast of biotechnological interest.</title>
        <authorList>
            <person name="Morin N."/>
            <person name="Calcas X."/>
            <person name="Devillers H."/>
            <person name="Durrens P."/>
            <person name="Sherman D.J."/>
            <person name="Nicaud J.-M."/>
            <person name="Neuveglise C."/>
        </authorList>
    </citation>
    <scope>NUCLEOTIDE SEQUENCE</scope>
    <source>
        <strain evidence="2">CECT1137</strain>
    </source>
</reference>
<dbReference type="InterPro" id="IPR017438">
    <property type="entry name" value="ATP-NAD_kinase_N"/>
</dbReference>
<dbReference type="PANTHER" id="PTHR12358:SF105">
    <property type="entry name" value="DAGKC DOMAIN-CONTAINING PROTEIN"/>
    <property type="match status" value="1"/>
</dbReference>
<gene>
    <name evidence="2" type="ORF">RHTO0S_04e11738g</name>
</gene>
<dbReference type="PROSITE" id="PS50146">
    <property type="entry name" value="DAGK"/>
    <property type="match status" value="1"/>
</dbReference>
<dbReference type="InterPro" id="IPR050187">
    <property type="entry name" value="Lipid_Phosphate_FormReg"/>
</dbReference>
<dbReference type="GO" id="GO:0001727">
    <property type="term" value="F:lipid kinase activity"/>
    <property type="evidence" value="ECO:0007669"/>
    <property type="project" value="TreeGrafter"/>
</dbReference>
<dbReference type="OrthoDB" id="336240at2759"/>
<dbReference type="EMBL" id="LK052939">
    <property type="protein sequence ID" value="CDR39899.1"/>
    <property type="molecule type" value="Genomic_DNA"/>
</dbReference>
<protein>
    <submittedName>
        <fullName evidence="2">RHTO0S04e11738g1_1</fullName>
    </submittedName>
</protein>
<accession>A0A061ARW3</accession>
<dbReference type="GO" id="GO:0005737">
    <property type="term" value="C:cytoplasm"/>
    <property type="evidence" value="ECO:0007669"/>
    <property type="project" value="TreeGrafter"/>
</dbReference>